<name>A0A560FUK7_9PROT</name>
<feature type="transmembrane region" description="Helical" evidence="8">
    <location>
        <begin position="91"/>
        <end position="111"/>
    </location>
</feature>
<dbReference type="InterPro" id="IPR011701">
    <property type="entry name" value="MFS"/>
</dbReference>
<comment type="similarity">
    <text evidence="2">Belongs to the major facilitator superfamily. EmrB family.</text>
</comment>
<evidence type="ECO:0000313" key="10">
    <source>
        <dbReference type="EMBL" id="TWB25307.1"/>
    </source>
</evidence>
<feature type="transmembrane region" description="Helical" evidence="8">
    <location>
        <begin position="385"/>
        <end position="404"/>
    </location>
</feature>
<dbReference type="PRINTS" id="PR01036">
    <property type="entry name" value="TCRTETB"/>
</dbReference>
<dbReference type="InterPro" id="IPR036259">
    <property type="entry name" value="MFS_trans_sf"/>
</dbReference>
<feature type="transmembrane region" description="Helical" evidence="8">
    <location>
        <begin position="178"/>
        <end position="199"/>
    </location>
</feature>
<dbReference type="Proteomes" id="UP000316545">
    <property type="component" value="Unassembled WGS sequence"/>
</dbReference>
<evidence type="ECO:0000259" key="9">
    <source>
        <dbReference type="PROSITE" id="PS50850"/>
    </source>
</evidence>
<sequence length="535" mass="57439">MSEGLPPPEADHGASAWRPKHNPYLVAMVVTVATFMEVLDTTIINVALPHIAGSLSVGTDESTWTLTSYLVANGIVLPVSGWLGRMMGRKNYFLLSIIMFTVSSLLCGLSTSLPELIIFRLMQGFFGGGLQPNQQSILLDTFEPAKRATAFGVTAVAIIAAPIMGPTLGGWITDNFSWRWVFLINVPVGVIATFAISAVVEDPPWAKAGAGKGKRNIDVVGLSLIAAGFACLQIVLDRGEQEDWFSSGFIQAFGVGAVLGLVGAVVWLLDRPDPIVNLRVWKNKDFAIGTLFISIMAATLYGSAVLIPQLAQSQLGYTATWSGMILSPGGFMILFMIPIITRVLLKKFQARFIVATGFFLLGIAMFYTGTITPQVSFLNLMSMRLAQTFGTALLMIPISTVAFASVPREMNGDAAALYAMSRNLGGSIGIALVTAYLTQRSQVHQAYLVEHLSDLNMGYQMTKQAWMNGLAGHGLTPSQMDSSALGGIYRTLIRQAAILGYVDVFRISGVVAFCVVPLAFFMKSTKAAPKPAAAE</sequence>
<keyword evidence="4" id="KW-1003">Cell membrane</keyword>
<evidence type="ECO:0000256" key="6">
    <source>
        <dbReference type="ARBA" id="ARBA00022989"/>
    </source>
</evidence>
<dbReference type="CDD" id="cd17503">
    <property type="entry name" value="MFS_LmrB_MDR_like"/>
    <property type="match status" value="1"/>
</dbReference>
<feature type="transmembrane region" description="Helical" evidence="8">
    <location>
        <begin position="66"/>
        <end position="84"/>
    </location>
</feature>
<dbReference type="InterPro" id="IPR020846">
    <property type="entry name" value="MFS_dom"/>
</dbReference>
<comment type="subcellular location">
    <subcellularLocation>
        <location evidence="1">Cell membrane</location>
        <topology evidence="1">Multi-pass membrane protein</topology>
    </subcellularLocation>
</comment>
<dbReference type="SUPFAM" id="SSF103473">
    <property type="entry name" value="MFS general substrate transporter"/>
    <property type="match status" value="1"/>
</dbReference>
<dbReference type="InterPro" id="IPR004638">
    <property type="entry name" value="EmrB-like"/>
</dbReference>
<evidence type="ECO:0000256" key="1">
    <source>
        <dbReference type="ARBA" id="ARBA00004651"/>
    </source>
</evidence>
<proteinExistence type="inferred from homology"/>
<dbReference type="Pfam" id="PF07690">
    <property type="entry name" value="MFS_1"/>
    <property type="match status" value="1"/>
</dbReference>
<dbReference type="PROSITE" id="PS50850">
    <property type="entry name" value="MFS"/>
    <property type="match status" value="1"/>
</dbReference>
<keyword evidence="7 8" id="KW-0472">Membrane</keyword>
<protein>
    <submittedName>
        <fullName evidence="10">DHA2 family multidrug resistance protein</fullName>
    </submittedName>
</protein>
<feature type="transmembrane region" description="Helical" evidence="8">
    <location>
        <begin position="290"/>
        <end position="311"/>
    </location>
</feature>
<dbReference type="AlphaFoldDB" id="A0A560FUK7"/>
<dbReference type="GO" id="GO:0022857">
    <property type="term" value="F:transmembrane transporter activity"/>
    <property type="evidence" value="ECO:0007669"/>
    <property type="project" value="InterPro"/>
</dbReference>
<evidence type="ECO:0000256" key="5">
    <source>
        <dbReference type="ARBA" id="ARBA00022692"/>
    </source>
</evidence>
<dbReference type="PANTHER" id="PTHR42718:SF9">
    <property type="entry name" value="MAJOR FACILITATOR SUPERFAMILY MULTIDRUG TRANSPORTER MFSC"/>
    <property type="match status" value="1"/>
</dbReference>
<evidence type="ECO:0000256" key="4">
    <source>
        <dbReference type="ARBA" id="ARBA00022475"/>
    </source>
</evidence>
<evidence type="ECO:0000256" key="2">
    <source>
        <dbReference type="ARBA" id="ARBA00008537"/>
    </source>
</evidence>
<keyword evidence="3" id="KW-0813">Transport</keyword>
<evidence type="ECO:0000313" key="11">
    <source>
        <dbReference type="Proteomes" id="UP000316545"/>
    </source>
</evidence>
<evidence type="ECO:0000256" key="8">
    <source>
        <dbReference type="SAM" id="Phobius"/>
    </source>
</evidence>
<feature type="transmembrane region" description="Helical" evidence="8">
    <location>
        <begin position="498"/>
        <end position="521"/>
    </location>
</feature>
<dbReference type="NCBIfam" id="TIGR00711">
    <property type="entry name" value="efflux_EmrB"/>
    <property type="match status" value="1"/>
</dbReference>
<gene>
    <name evidence="10" type="ORF">FBZ88_11063</name>
</gene>
<feature type="transmembrane region" description="Helical" evidence="8">
    <location>
        <begin position="151"/>
        <end position="172"/>
    </location>
</feature>
<keyword evidence="11" id="KW-1185">Reference proteome</keyword>
<comment type="caution">
    <text evidence="10">The sequence shown here is derived from an EMBL/GenBank/DDBJ whole genome shotgun (WGS) entry which is preliminary data.</text>
</comment>
<dbReference type="PANTHER" id="PTHR42718">
    <property type="entry name" value="MAJOR FACILITATOR SUPERFAMILY MULTIDRUG TRANSPORTER MFSC"/>
    <property type="match status" value="1"/>
</dbReference>
<dbReference type="Gene3D" id="1.20.1250.20">
    <property type="entry name" value="MFS general substrate transporter like domains"/>
    <property type="match status" value="1"/>
</dbReference>
<dbReference type="GO" id="GO:0005886">
    <property type="term" value="C:plasma membrane"/>
    <property type="evidence" value="ECO:0007669"/>
    <property type="project" value="UniProtKB-SubCell"/>
</dbReference>
<feature type="transmembrane region" description="Helical" evidence="8">
    <location>
        <begin position="352"/>
        <end position="373"/>
    </location>
</feature>
<feature type="transmembrane region" description="Helical" evidence="8">
    <location>
        <begin position="323"/>
        <end position="345"/>
    </location>
</feature>
<keyword evidence="5 8" id="KW-0812">Transmembrane</keyword>
<accession>A0A560FUK7</accession>
<dbReference type="EMBL" id="VITO01000010">
    <property type="protein sequence ID" value="TWB25307.1"/>
    <property type="molecule type" value="Genomic_DNA"/>
</dbReference>
<keyword evidence="6 8" id="KW-1133">Transmembrane helix</keyword>
<feature type="domain" description="Major facilitator superfamily (MFS) profile" evidence="9">
    <location>
        <begin position="26"/>
        <end position="527"/>
    </location>
</feature>
<evidence type="ECO:0000256" key="7">
    <source>
        <dbReference type="ARBA" id="ARBA00023136"/>
    </source>
</evidence>
<dbReference type="Gene3D" id="1.20.1720.10">
    <property type="entry name" value="Multidrug resistance protein D"/>
    <property type="match status" value="1"/>
</dbReference>
<reference evidence="10 11" key="1">
    <citation type="submission" date="2019-06" db="EMBL/GenBank/DDBJ databases">
        <title>Genomic Encyclopedia of Type Strains, Phase IV (KMG-V): Genome sequencing to study the core and pangenomes of soil and plant-associated prokaryotes.</title>
        <authorList>
            <person name="Whitman W."/>
        </authorList>
    </citation>
    <scope>NUCLEOTIDE SEQUENCE [LARGE SCALE GENOMIC DNA]</scope>
    <source>
        <strain evidence="10 11">BR 11865</strain>
    </source>
</reference>
<dbReference type="RefSeq" id="WP_211102685.1">
    <property type="nucleotide sequence ID" value="NZ_JAYNFR010000025.1"/>
</dbReference>
<feature type="transmembrane region" description="Helical" evidence="8">
    <location>
        <begin position="248"/>
        <end position="269"/>
    </location>
</feature>
<evidence type="ECO:0000256" key="3">
    <source>
        <dbReference type="ARBA" id="ARBA00022448"/>
    </source>
</evidence>
<feature type="transmembrane region" description="Helical" evidence="8">
    <location>
        <begin position="24"/>
        <end position="46"/>
    </location>
</feature>
<organism evidence="10 11">
    <name type="scientific">Nitrospirillum amazonense</name>
    <dbReference type="NCBI Taxonomy" id="28077"/>
    <lineage>
        <taxon>Bacteria</taxon>
        <taxon>Pseudomonadati</taxon>
        <taxon>Pseudomonadota</taxon>
        <taxon>Alphaproteobacteria</taxon>
        <taxon>Rhodospirillales</taxon>
        <taxon>Azospirillaceae</taxon>
        <taxon>Nitrospirillum</taxon>
    </lineage>
</organism>